<dbReference type="PANTHER" id="PTHR31313">
    <property type="entry name" value="TY1 ENHANCER ACTIVATOR"/>
    <property type="match status" value="1"/>
</dbReference>
<dbReference type="Gene3D" id="4.10.240.10">
    <property type="entry name" value="Zn(2)-C6 fungal-type DNA-binding domain"/>
    <property type="match status" value="1"/>
</dbReference>
<feature type="domain" description="Zn(2)-C6 fungal-type" evidence="10">
    <location>
        <begin position="44"/>
        <end position="73"/>
    </location>
</feature>
<reference evidence="11" key="1">
    <citation type="journal article" date="2020" name="Fungal Divers.">
        <title>Resolving the Mortierellaceae phylogeny through synthesis of multi-gene phylogenetics and phylogenomics.</title>
        <authorList>
            <person name="Vandepol N."/>
            <person name="Liber J."/>
            <person name="Desiro A."/>
            <person name="Na H."/>
            <person name="Kennedy M."/>
            <person name="Barry K."/>
            <person name="Grigoriev I.V."/>
            <person name="Miller A.N."/>
            <person name="O'Donnell K."/>
            <person name="Stajich J.E."/>
            <person name="Bonito G."/>
        </authorList>
    </citation>
    <scope>NUCLEOTIDE SEQUENCE</scope>
    <source>
        <strain evidence="11">MES-2147</strain>
    </source>
</reference>
<keyword evidence="4" id="KW-0805">Transcription regulation</keyword>
<feature type="compositionally biased region" description="Basic and acidic residues" evidence="9">
    <location>
        <begin position="154"/>
        <end position="166"/>
    </location>
</feature>
<feature type="compositionally biased region" description="Polar residues" evidence="9">
    <location>
        <begin position="553"/>
        <end position="568"/>
    </location>
</feature>
<name>A0A9P6MGI0_9FUNG</name>
<evidence type="ECO:0000259" key="10">
    <source>
        <dbReference type="PROSITE" id="PS50048"/>
    </source>
</evidence>
<dbReference type="GO" id="GO:0006351">
    <property type="term" value="P:DNA-templated transcription"/>
    <property type="evidence" value="ECO:0007669"/>
    <property type="project" value="InterPro"/>
</dbReference>
<dbReference type="InterPro" id="IPR051615">
    <property type="entry name" value="Transcr_Regulatory_Elem"/>
</dbReference>
<organism evidence="11 12">
    <name type="scientific">Modicella reniformis</name>
    <dbReference type="NCBI Taxonomy" id="1440133"/>
    <lineage>
        <taxon>Eukaryota</taxon>
        <taxon>Fungi</taxon>
        <taxon>Fungi incertae sedis</taxon>
        <taxon>Mucoromycota</taxon>
        <taxon>Mortierellomycotina</taxon>
        <taxon>Mortierellomycetes</taxon>
        <taxon>Mortierellales</taxon>
        <taxon>Mortierellaceae</taxon>
        <taxon>Modicella</taxon>
    </lineage>
</organism>
<dbReference type="OrthoDB" id="1924787at2759"/>
<dbReference type="GO" id="GO:0003677">
    <property type="term" value="F:DNA binding"/>
    <property type="evidence" value="ECO:0007669"/>
    <property type="project" value="UniProtKB-KW"/>
</dbReference>
<dbReference type="GO" id="GO:0005634">
    <property type="term" value="C:nucleus"/>
    <property type="evidence" value="ECO:0007669"/>
    <property type="project" value="UniProtKB-SubCell"/>
</dbReference>
<dbReference type="PROSITE" id="PS50048">
    <property type="entry name" value="ZN2_CY6_FUNGAL_2"/>
    <property type="match status" value="1"/>
</dbReference>
<gene>
    <name evidence="11" type="ORF">BGZ65_005536</name>
</gene>
<dbReference type="InterPro" id="IPR036864">
    <property type="entry name" value="Zn2-C6_fun-type_DNA-bd_sf"/>
</dbReference>
<evidence type="ECO:0000256" key="5">
    <source>
        <dbReference type="ARBA" id="ARBA00023125"/>
    </source>
</evidence>
<dbReference type="SUPFAM" id="SSF57701">
    <property type="entry name" value="Zn2/Cys6 DNA-binding domain"/>
    <property type="match status" value="1"/>
</dbReference>
<dbReference type="InterPro" id="IPR007219">
    <property type="entry name" value="XnlR_reg_dom"/>
</dbReference>
<comment type="subcellular location">
    <subcellularLocation>
        <location evidence="1">Nucleus</location>
    </subcellularLocation>
</comment>
<dbReference type="CDD" id="cd12148">
    <property type="entry name" value="fungal_TF_MHR"/>
    <property type="match status" value="1"/>
</dbReference>
<keyword evidence="8" id="KW-0175">Coiled coil</keyword>
<feature type="compositionally biased region" description="Basic and acidic residues" evidence="9">
    <location>
        <begin position="128"/>
        <end position="144"/>
    </location>
</feature>
<feature type="compositionally biased region" description="Low complexity" evidence="9">
    <location>
        <begin position="821"/>
        <end position="894"/>
    </location>
</feature>
<keyword evidence="6" id="KW-0804">Transcription</keyword>
<feature type="compositionally biased region" description="Polar residues" evidence="9">
    <location>
        <begin position="1099"/>
        <end position="1108"/>
    </location>
</feature>
<dbReference type="CDD" id="cd00067">
    <property type="entry name" value="GAL4"/>
    <property type="match status" value="1"/>
</dbReference>
<dbReference type="Pfam" id="PF00172">
    <property type="entry name" value="Zn_clus"/>
    <property type="match status" value="1"/>
</dbReference>
<feature type="compositionally biased region" description="Polar residues" evidence="9">
    <location>
        <begin position="1173"/>
        <end position="1185"/>
    </location>
</feature>
<proteinExistence type="predicted"/>
<evidence type="ECO:0000313" key="12">
    <source>
        <dbReference type="Proteomes" id="UP000749646"/>
    </source>
</evidence>
<keyword evidence="7" id="KW-0539">Nucleus</keyword>
<evidence type="ECO:0000256" key="4">
    <source>
        <dbReference type="ARBA" id="ARBA00023015"/>
    </source>
</evidence>
<evidence type="ECO:0000256" key="2">
    <source>
        <dbReference type="ARBA" id="ARBA00022723"/>
    </source>
</evidence>
<feature type="compositionally biased region" description="Low complexity" evidence="9">
    <location>
        <begin position="982"/>
        <end position="1003"/>
    </location>
</feature>
<evidence type="ECO:0000256" key="1">
    <source>
        <dbReference type="ARBA" id="ARBA00004123"/>
    </source>
</evidence>
<dbReference type="Proteomes" id="UP000749646">
    <property type="component" value="Unassembled WGS sequence"/>
</dbReference>
<evidence type="ECO:0000256" key="6">
    <source>
        <dbReference type="ARBA" id="ARBA00023163"/>
    </source>
</evidence>
<feature type="compositionally biased region" description="Polar residues" evidence="9">
    <location>
        <begin position="95"/>
        <end position="126"/>
    </location>
</feature>
<feature type="region of interest" description="Disordered" evidence="9">
    <location>
        <begin position="80"/>
        <end position="196"/>
    </location>
</feature>
<feature type="region of interest" description="Disordered" evidence="9">
    <location>
        <begin position="813"/>
        <end position="912"/>
    </location>
</feature>
<protein>
    <recommendedName>
        <fullName evidence="10">Zn(2)-C6 fungal-type domain-containing protein</fullName>
    </recommendedName>
</protein>
<feature type="region of interest" description="Disordered" evidence="9">
    <location>
        <begin position="553"/>
        <end position="585"/>
    </location>
</feature>
<feature type="region of interest" description="Disordered" evidence="9">
    <location>
        <begin position="1168"/>
        <end position="1226"/>
    </location>
</feature>
<feature type="coiled-coil region" evidence="8">
    <location>
        <begin position="933"/>
        <end position="960"/>
    </location>
</feature>
<dbReference type="PANTHER" id="PTHR31313:SF81">
    <property type="entry name" value="TY1 ENHANCER ACTIVATOR"/>
    <property type="match status" value="1"/>
</dbReference>
<dbReference type="AlphaFoldDB" id="A0A9P6MGI0"/>
<accession>A0A9P6MGI0</accession>
<feature type="compositionally biased region" description="Low complexity" evidence="9">
    <location>
        <begin position="168"/>
        <end position="182"/>
    </location>
</feature>
<dbReference type="EMBL" id="JAAAHW010000784">
    <property type="protein sequence ID" value="KAF9999041.1"/>
    <property type="molecule type" value="Genomic_DNA"/>
</dbReference>
<feature type="region of interest" description="Disordered" evidence="9">
    <location>
        <begin position="1"/>
        <end position="32"/>
    </location>
</feature>
<dbReference type="InterPro" id="IPR001138">
    <property type="entry name" value="Zn2Cys6_DnaBD"/>
</dbReference>
<feature type="compositionally biased region" description="Polar residues" evidence="9">
    <location>
        <begin position="895"/>
        <end position="912"/>
    </location>
</feature>
<feature type="compositionally biased region" description="Polar residues" evidence="9">
    <location>
        <begin position="14"/>
        <end position="32"/>
    </location>
</feature>
<evidence type="ECO:0000313" key="11">
    <source>
        <dbReference type="EMBL" id="KAF9999041.1"/>
    </source>
</evidence>
<evidence type="ECO:0000256" key="8">
    <source>
        <dbReference type="SAM" id="Coils"/>
    </source>
</evidence>
<dbReference type="SMART" id="SM00066">
    <property type="entry name" value="GAL4"/>
    <property type="match status" value="1"/>
</dbReference>
<evidence type="ECO:0000256" key="7">
    <source>
        <dbReference type="ARBA" id="ARBA00023242"/>
    </source>
</evidence>
<keyword evidence="3" id="KW-0862">Zinc</keyword>
<feature type="region of interest" description="Disordered" evidence="9">
    <location>
        <begin position="982"/>
        <end position="1131"/>
    </location>
</feature>
<dbReference type="SMART" id="SM00906">
    <property type="entry name" value="Fungal_trans"/>
    <property type="match status" value="1"/>
</dbReference>
<feature type="compositionally biased region" description="Low complexity" evidence="9">
    <location>
        <begin position="1217"/>
        <end position="1226"/>
    </location>
</feature>
<keyword evidence="12" id="KW-1185">Reference proteome</keyword>
<evidence type="ECO:0000256" key="3">
    <source>
        <dbReference type="ARBA" id="ARBA00022833"/>
    </source>
</evidence>
<feature type="compositionally biased region" description="Polar residues" evidence="9">
    <location>
        <begin position="1193"/>
        <end position="1216"/>
    </location>
</feature>
<dbReference type="Pfam" id="PF04082">
    <property type="entry name" value="Fungal_trans"/>
    <property type="match status" value="1"/>
</dbReference>
<dbReference type="PROSITE" id="PS00463">
    <property type="entry name" value="ZN2_CY6_FUNGAL_1"/>
    <property type="match status" value="1"/>
</dbReference>
<keyword evidence="5" id="KW-0238">DNA-binding</keyword>
<evidence type="ECO:0000256" key="9">
    <source>
        <dbReference type="SAM" id="MobiDB-lite"/>
    </source>
</evidence>
<sequence length="1243" mass="138304">MKASFRSATILATPESQRTAPPPKLNQNQVHAQTHPWRIKVYNACLACRKKKIKCDGQPTCQRCTRLGFVCSYIEVPPQAKNSKQKATDSAMVVPTSSSSKAIDNGSGHTTRDQLLTDPQSQSNAVEATKEIRQQRRSSTKDAARTFPHPSTKHSREPPPAKDLFGDRSAAARASTAQTPRTELGSGGAPGQVGPRPMTAYVMDRDVLMPDLYHILVNSVTIPNVSKQTASSTASPGGVMMSMDQLCLTLASPAIPTFTVPNSDHADLEQHHSSFQKYPSTNSFLDQSTPLGFVITNKSVIQYLVHVYFECFHPHWMIVDKEKFLAQLKDRFSPPDPLLLVAICAAGAKYSDHEKLCTEIGNLATVGDQFLTHARILLQDRFDMPSMSTLQALLILYWCQVQTGRASLRFMYVGMAIRMAQEMGLNRPLDSKRLKDMDEREVQIRKIIWWSCYQADRWTSAALGKPMVISDVDCLVEYPSSLNEGDRYYVQSFRHMTDLAKILGKVILNLYTSTNAATCSSAVFSHLDQSLKAWVEAKPSTSVVVDTENVLPTPTSLDSTGTPNTVKSSGPLHAKSTTESKSGTPVLGHQEVLLDENLSKPEPSSEGHYALLYHTVRIMLYRPFLHNSALAPVLPLTLQSPQTRDIEIAEHMVTEQRSYRQLLNSIHVSLCAAGTVHRFVIVSQHQQQSEGSNPTEVSLSSTMPATLSNAPSHAKTDLYYLALLLRILYNCCRFSIEKNLLCDVIDAFLPHKHLSPQETTWAREEIHRPFTIVPFSIKIPLQMTTGLRTMMMPNMSSVQQPVQQLFLQHQPQPVILPPQPGLQQQRLQEPQSQQTHQQYQLSLRQHQQEQQQQQQQQGKQQTQARHLHSSTGDITSISTSHSPSLGPSTSDSSLANDTRQVRSNGRTSSMSGLSEYVGTVAVGALTGSGASEQQQQQQELQQYQRELDILQYQHRMQQSELSQQHQQQTLQLEQAQFQQRSQEYLRQSQQQQGLFSQQQQPGSLPHSPTQSPPASIEVMSPKTSYASLPDHATTRNKRQGEASFKKKQAKQRHHDPQDEVEEHQQQEYRQRQELQRQQEHQGHFDHQRRQARQQQYQQSILGYTQADSPMTDASPPDMEPNLALGSVPGMAGSDEMMASNSAPSGKEAHRMTSAVSLDELLGIEPTGYYSEMPATNTGDNDTNMDSAVLPLAGSSSVEGQSQGHLTGSSNNSDQLWQSQQQQPSATVTVAAVVVKGGIKEGQW</sequence>
<dbReference type="GO" id="GO:0008270">
    <property type="term" value="F:zinc ion binding"/>
    <property type="evidence" value="ECO:0007669"/>
    <property type="project" value="InterPro"/>
</dbReference>
<comment type="caution">
    <text evidence="11">The sequence shown here is derived from an EMBL/GenBank/DDBJ whole genome shotgun (WGS) entry which is preliminary data.</text>
</comment>
<dbReference type="GO" id="GO:0000981">
    <property type="term" value="F:DNA-binding transcription factor activity, RNA polymerase II-specific"/>
    <property type="evidence" value="ECO:0007669"/>
    <property type="project" value="InterPro"/>
</dbReference>
<feature type="compositionally biased region" description="Basic and acidic residues" evidence="9">
    <location>
        <begin position="1054"/>
        <end position="1088"/>
    </location>
</feature>
<keyword evidence="2" id="KW-0479">Metal-binding</keyword>